<reference evidence="1 2" key="1">
    <citation type="journal article" date="2014" name="Am. J. Bot.">
        <title>Genome assembly and annotation for red clover (Trifolium pratense; Fabaceae).</title>
        <authorList>
            <person name="Istvanek J."/>
            <person name="Jaros M."/>
            <person name="Krenek A."/>
            <person name="Repkova J."/>
        </authorList>
    </citation>
    <scope>NUCLEOTIDE SEQUENCE [LARGE SCALE GENOMIC DNA]</scope>
    <source>
        <strain evidence="2">cv. Tatra</strain>
        <tissue evidence="1">Young leaves</tissue>
    </source>
</reference>
<proteinExistence type="predicted"/>
<accession>A0A2K3K3X1</accession>
<dbReference type="AlphaFoldDB" id="A0A2K3K3X1"/>
<protein>
    <submittedName>
        <fullName evidence="1">Uncharacterized protein</fullName>
    </submittedName>
</protein>
<evidence type="ECO:0000313" key="2">
    <source>
        <dbReference type="Proteomes" id="UP000236291"/>
    </source>
</evidence>
<dbReference type="Proteomes" id="UP000236291">
    <property type="component" value="Unassembled WGS sequence"/>
</dbReference>
<name>A0A2K3K3X1_TRIPR</name>
<reference evidence="1 2" key="2">
    <citation type="journal article" date="2017" name="Front. Plant Sci.">
        <title>Gene Classification and Mining of Molecular Markers Useful in Red Clover (Trifolium pratense) Breeding.</title>
        <authorList>
            <person name="Istvanek J."/>
            <person name="Dluhosova J."/>
            <person name="Dluhos P."/>
            <person name="Patkova L."/>
            <person name="Nedelnik J."/>
            <person name="Repkova J."/>
        </authorList>
    </citation>
    <scope>NUCLEOTIDE SEQUENCE [LARGE SCALE GENOMIC DNA]</scope>
    <source>
        <strain evidence="2">cv. Tatra</strain>
        <tissue evidence="1">Young leaves</tissue>
    </source>
</reference>
<comment type="caution">
    <text evidence="1">The sequence shown here is derived from an EMBL/GenBank/DDBJ whole genome shotgun (WGS) entry which is preliminary data.</text>
</comment>
<evidence type="ECO:0000313" key="1">
    <source>
        <dbReference type="EMBL" id="PNX60962.1"/>
    </source>
</evidence>
<dbReference type="EMBL" id="ASHM01139405">
    <property type="protein sequence ID" value="PNX60962.1"/>
    <property type="molecule type" value="Genomic_DNA"/>
</dbReference>
<feature type="non-terminal residue" evidence="1">
    <location>
        <position position="1"/>
    </location>
</feature>
<sequence length="67" mass="7426">RLISHGRITFMKEQGKPALIPTDAVRKRKGITSVLKTGPVIEPARALVHWFIGRTTGSLVEPHDKPD</sequence>
<organism evidence="1 2">
    <name type="scientific">Trifolium pratense</name>
    <name type="common">Red clover</name>
    <dbReference type="NCBI Taxonomy" id="57577"/>
    <lineage>
        <taxon>Eukaryota</taxon>
        <taxon>Viridiplantae</taxon>
        <taxon>Streptophyta</taxon>
        <taxon>Embryophyta</taxon>
        <taxon>Tracheophyta</taxon>
        <taxon>Spermatophyta</taxon>
        <taxon>Magnoliopsida</taxon>
        <taxon>eudicotyledons</taxon>
        <taxon>Gunneridae</taxon>
        <taxon>Pentapetalae</taxon>
        <taxon>rosids</taxon>
        <taxon>fabids</taxon>
        <taxon>Fabales</taxon>
        <taxon>Fabaceae</taxon>
        <taxon>Papilionoideae</taxon>
        <taxon>50 kb inversion clade</taxon>
        <taxon>NPAAA clade</taxon>
        <taxon>Hologalegina</taxon>
        <taxon>IRL clade</taxon>
        <taxon>Trifolieae</taxon>
        <taxon>Trifolium</taxon>
    </lineage>
</organism>
<gene>
    <name evidence="1" type="ORF">L195_g060437</name>
</gene>